<dbReference type="KEGG" id="afi:Acife_3110"/>
<dbReference type="EMBL" id="CP002985">
    <property type="protein sequence ID" value="AEM49181.1"/>
    <property type="molecule type" value="Genomic_DNA"/>
</dbReference>
<protein>
    <submittedName>
        <fullName evidence="1">Uncharacterized protein</fullName>
    </submittedName>
</protein>
<sequence length="33" mass="3483">MTITVGFLVFRGIHPLDLAAPSAPYPSEGVLRG</sequence>
<proteinExistence type="predicted"/>
<organism evidence="1 2">
    <name type="scientific">Acidithiobacillus ferrivorans SS3</name>
    <dbReference type="NCBI Taxonomy" id="743299"/>
    <lineage>
        <taxon>Bacteria</taxon>
        <taxon>Pseudomonadati</taxon>
        <taxon>Pseudomonadota</taxon>
        <taxon>Acidithiobacillia</taxon>
        <taxon>Acidithiobacillales</taxon>
        <taxon>Acidithiobacillaceae</taxon>
        <taxon>Acidithiobacillus</taxon>
    </lineage>
</organism>
<dbReference type="AlphaFoldDB" id="G0JL66"/>
<evidence type="ECO:0000313" key="1">
    <source>
        <dbReference type="EMBL" id="AEM49181.1"/>
    </source>
</evidence>
<accession>G0JL66</accession>
<evidence type="ECO:0000313" key="2">
    <source>
        <dbReference type="Proteomes" id="UP000009220"/>
    </source>
</evidence>
<name>G0JL66_9PROT</name>
<dbReference type="Proteomes" id="UP000009220">
    <property type="component" value="Chromosome"/>
</dbReference>
<dbReference type="HOGENOM" id="CLU_3380070_0_0_6"/>
<reference evidence="1 2" key="1">
    <citation type="journal article" date="2011" name="J. Bacteriol.">
        <title>Draft genome of the psychrotolerant acidophile Acidithiobacillus ferrivorans SS3.</title>
        <authorList>
            <person name="Liljeqvist M."/>
            <person name="Valdes J."/>
            <person name="Holmes D.S."/>
            <person name="Dopson M."/>
        </authorList>
    </citation>
    <scope>NUCLEOTIDE SEQUENCE [LARGE SCALE GENOMIC DNA]</scope>
    <source>
        <strain evidence="1 2">SS3</strain>
    </source>
</reference>
<gene>
    <name evidence="1" type="ORF">Acife_3110</name>
</gene>